<gene>
    <name evidence="5" type="ORF">PLANPX_3819</name>
</gene>
<dbReference type="SUPFAM" id="SSF56349">
    <property type="entry name" value="DNA breaking-rejoining enzymes"/>
    <property type="match status" value="1"/>
</dbReference>
<dbReference type="InterPro" id="IPR002104">
    <property type="entry name" value="Integrase_catalytic"/>
</dbReference>
<dbReference type="AlphaFoldDB" id="A0A5K7XDS6"/>
<dbReference type="GO" id="GO:0006310">
    <property type="term" value="P:DNA recombination"/>
    <property type="evidence" value="ECO:0007669"/>
    <property type="project" value="UniProtKB-KW"/>
</dbReference>
<sequence length="190" mass="20753">MKKGTKYPVEPLSRSEVERLLQACSRGATGTRNRALIGILWRSGLRVSEALALRPCDLETNSLRILHGKGDVARVVGLDTVARALLDLWLAERKALGLSAKAELFCTLRGEPVKTAYVRALMKRLAAAVGIAKRVHPHGLRHTHAFELVNEGVPMNIIGGQLGHAHVATTERYVKHLHPTAVIDVISSRV</sequence>
<comment type="similarity">
    <text evidence="1">Belongs to the 'phage' integrase family.</text>
</comment>
<evidence type="ECO:0000313" key="6">
    <source>
        <dbReference type="Proteomes" id="UP000326837"/>
    </source>
</evidence>
<keyword evidence="3" id="KW-0233">DNA recombination</keyword>
<dbReference type="InterPro" id="IPR013762">
    <property type="entry name" value="Integrase-like_cat_sf"/>
</dbReference>
<dbReference type="InterPro" id="IPR011010">
    <property type="entry name" value="DNA_brk_join_enz"/>
</dbReference>
<dbReference type="Proteomes" id="UP000326837">
    <property type="component" value="Chromosome"/>
</dbReference>
<dbReference type="GO" id="GO:0003677">
    <property type="term" value="F:DNA binding"/>
    <property type="evidence" value="ECO:0007669"/>
    <property type="project" value="UniProtKB-KW"/>
</dbReference>
<name>A0A5K7XDS6_9BACT</name>
<evidence type="ECO:0000256" key="2">
    <source>
        <dbReference type="ARBA" id="ARBA00023125"/>
    </source>
</evidence>
<keyword evidence="2" id="KW-0238">DNA-binding</keyword>
<protein>
    <recommendedName>
        <fullName evidence="4">Tyr recombinase domain-containing protein</fullName>
    </recommendedName>
</protein>
<evidence type="ECO:0000256" key="3">
    <source>
        <dbReference type="ARBA" id="ARBA00023172"/>
    </source>
</evidence>
<dbReference type="GO" id="GO:0015074">
    <property type="term" value="P:DNA integration"/>
    <property type="evidence" value="ECO:0007669"/>
    <property type="project" value="InterPro"/>
</dbReference>
<dbReference type="InterPro" id="IPR050090">
    <property type="entry name" value="Tyrosine_recombinase_XerCD"/>
</dbReference>
<organism evidence="5 6">
    <name type="scientific">Lacipirellula parvula</name>
    <dbReference type="NCBI Taxonomy" id="2650471"/>
    <lineage>
        <taxon>Bacteria</taxon>
        <taxon>Pseudomonadati</taxon>
        <taxon>Planctomycetota</taxon>
        <taxon>Planctomycetia</taxon>
        <taxon>Pirellulales</taxon>
        <taxon>Lacipirellulaceae</taxon>
        <taxon>Lacipirellula</taxon>
    </lineage>
</organism>
<dbReference type="Gene3D" id="1.10.443.10">
    <property type="entry name" value="Intergrase catalytic core"/>
    <property type="match status" value="1"/>
</dbReference>
<dbReference type="PANTHER" id="PTHR30349:SF41">
    <property type="entry name" value="INTEGRASE_RECOMBINASE PROTEIN MJ0367-RELATED"/>
    <property type="match status" value="1"/>
</dbReference>
<dbReference type="PANTHER" id="PTHR30349">
    <property type="entry name" value="PHAGE INTEGRASE-RELATED"/>
    <property type="match status" value="1"/>
</dbReference>
<dbReference type="EMBL" id="AP021861">
    <property type="protein sequence ID" value="BBO34207.1"/>
    <property type="molecule type" value="Genomic_DNA"/>
</dbReference>
<proteinExistence type="inferred from homology"/>
<evidence type="ECO:0000256" key="1">
    <source>
        <dbReference type="ARBA" id="ARBA00008857"/>
    </source>
</evidence>
<dbReference type="Pfam" id="PF00589">
    <property type="entry name" value="Phage_integrase"/>
    <property type="match status" value="1"/>
</dbReference>
<evidence type="ECO:0000259" key="4">
    <source>
        <dbReference type="PROSITE" id="PS51898"/>
    </source>
</evidence>
<reference evidence="6" key="1">
    <citation type="submission" date="2019-10" db="EMBL/GenBank/DDBJ databases">
        <title>Lacipirellula parvula gen. nov., sp. nov., representing a lineage of planctomycetes widespread in freshwater anoxic habitats, and description of the family Lacipirellulaceae.</title>
        <authorList>
            <person name="Dedysh S.N."/>
            <person name="Kulichevskaya I.S."/>
            <person name="Beletsky A.V."/>
            <person name="Rakitin A.L."/>
            <person name="Mardanov A.V."/>
            <person name="Ivanova A.A."/>
            <person name="Saltykova V.X."/>
            <person name="Rijpstra W.I.C."/>
            <person name="Sinninghe Damste J.S."/>
            <person name="Ravin N.V."/>
        </authorList>
    </citation>
    <scope>NUCLEOTIDE SEQUENCE [LARGE SCALE GENOMIC DNA]</scope>
    <source>
        <strain evidence="6">PX69</strain>
    </source>
</reference>
<dbReference type="KEGG" id="lpav:PLANPX_3819"/>
<dbReference type="PROSITE" id="PS51898">
    <property type="entry name" value="TYR_RECOMBINASE"/>
    <property type="match status" value="1"/>
</dbReference>
<accession>A0A5K7XDS6</accession>
<keyword evidence="6" id="KW-1185">Reference proteome</keyword>
<feature type="domain" description="Tyr recombinase" evidence="4">
    <location>
        <begin position="7"/>
        <end position="187"/>
    </location>
</feature>
<evidence type="ECO:0000313" key="5">
    <source>
        <dbReference type="EMBL" id="BBO34207.1"/>
    </source>
</evidence>